<sequence length="168" mass="18226">MRKPFEIAMGAWWIVPDGRTIAVPSFHESWLASHPAIASGCLHTVDFVQKSGWLSVTLYSEGMIEIISRDISDARQREAIHQLFEMNKSLIKKIVVFQPSIEGCLTAEGPLVASWERFVAELDGFLARALPAAQVSSEAEPLAKGLPAAEALPAARASSEATPAAQQE</sequence>
<evidence type="ECO:0000313" key="1">
    <source>
        <dbReference type="EMBL" id="SLM14477.1"/>
    </source>
</evidence>
<accession>A0A3P3XK64</accession>
<reference evidence="1" key="1">
    <citation type="submission" date="2017-02" db="EMBL/GenBank/DDBJ databases">
        <authorList>
            <person name="Regsiter A."/>
            <person name="William W."/>
        </authorList>
    </citation>
    <scope>NUCLEOTIDE SEQUENCE</scope>
    <source>
        <strain evidence="1">Bib</strain>
    </source>
</reference>
<dbReference type="EMBL" id="FWDM01000028">
    <property type="protein sequence ID" value="SLM14477.1"/>
    <property type="molecule type" value="Genomic_DNA"/>
</dbReference>
<proteinExistence type="predicted"/>
<name>A0A3P3XK64_9SPIR</name>
<organism evidence="1">
    <name type="scientific">uncultured spirochete</name>
    <dbReference type="NCBI Taxonomy" id="156406"/>
    <lineage>
        <taxon>Bacteria</taxon>
        <taxon>Pseudomonadati</taxon>
        <taxon>Spirochaetota</taxon>
        <taxon>Spirochaetia</taxon>
        <taxon>Spirochaetales</taxon>
        <taxon>environmental samples</taxon>
    </lineage>
</organism>
<protein>
    <submittedName>
        <fullName evidence="1">Uncharacterized protein</fullName>
    </submittedName>
</protein>
<gene>
    <name evidence="1" type="ORF">SPIROBIBN47_340011</name>
</gene>
<dbReference type="AlphaFoldDB" id="A0A3P3XK64"/>